<name>A0A0K1ERI8_CHOCO</name>
<dbReference type="EMBL" id="CP012159">
    <property type="protein sequence ID" value="AKT43267.1"/>
    <property type="molecule type" value="Genomic_DNA"/>
</dbReference>
<reference evidence="4 5" key="1">
    <citation type="submission" date="2015-07" db="EMBL/GenBank/DDBJ databases">
        <title>Genome analysis of myxobacterium Chondromyces crocatus Cm c5 reveals a high potential for natural compound synthesis and the genetic basis for the loss of fruiting body formation.</title>
        <authorList>
            <person name="Zaburannyi N."/>
            <person name="Bunk B."/>
            <person name="Maier J."/>
            <person name="Overmann J."/>
            <person name="Mueller R."/>
        </authorList>
    </citation>
    <scope>NUCLEOTIDE SEQUENCE [LARGE SCALE GENOMIC DNA]</scope>
    <source>
        <strain evidence="4 5">Cm c5</strain>
    </source>
</reference>
<dbReference type="PANTHER" id="PTHR21342">
    <property type="entry name" value="PHOSPHOPANTETHEINE ADENYLYLTRANSFERASE"/>
    <property type="match status" value="1"/>
</dbReference>
<proteinExistence type="predicted"/>
<evidence type="ECO:0000259" key="3">
    <source>
        <dbReference type="Pfam" id="PF01467"/>
    </source>
</evidence>
<gene>
    <name evidence="4" type="ORF">CMC5_074980</name>
</gene>
<dbReference type="KEGG" id="ccro:CMC5_074980"/>
<accession>A0A0K1ERI8</accession>
<keyword evidence="1" id="KW-0808">Transferase</keyword>
<dbReference type="RefSeq" id="WP_156339134.1">
    <property type="nucleotide sequence ID" value="NZ_CP012159.1"/>
</dbReference>
<evidence type="ECO:0000313" key="4">
    <source>
        <dbReference type="EMBL" id="AKT43267.1"/>
    </source>
</evidence>
<evidence type="ECO:0000313" key="5">
    <source>
        <dbReference type="Proteomes" id="UP000067626"/>
    </source>
</evidence>
<dbReference type="GO" id="GO:0016779">
    <property type="term" value="F:nucleotidyltransferase activity"/>
    <property type="evidence" value="ECO:0007669"/>
    <property type="project" value="UniProtKB-KW"/>
</dbReference>
<keyword evidence="5" id="KW-1185">Reference proteome</keyword>
<dbReference type="InterPro" id="IPR014729">
    <property type="entry name" value="Rossmann-like_a/b/a_fold"/>
</dbReference>
<keyword evidence="2" id="KW-0548">Nucleotidyltransferase</keyword>
<dbReference type="InterPro" id="IPR004821">
    <property type="entry name" value="Cyt_trans-like"/>
</dbReference>
<sequence length="186" mass="20631">MLPAIPSHVGRLAIIARWKPVHAGHAAVLGSLVERADEVLIGIGSSNRYNARNPFTSSESATMIQLVLRGHCNYRVIDVPDLDDGPRWRQMVKEMLGAIDLFVTANGYVRSLLIEDYPILHPVHLVPPELRVRVDGTMVRVAMARGDAWRSLVPAEVEHYLEEHGLVERLRSEFGAELLNAKDAGS</sequence>
<dbReference type="SUPFAM" id="SSF52374">
    <property type="entry name" value="Nucleotidylyl transferase"/>
    <property type="match status" value="1"/>
</dbReference>
<dbReference type="Gene3D" id="3.40.50.620">
    <property type="entry name" value="HUPs"/>
    <property type="match status" value="1"/>
</dbReference>
<protein>
    <recommendedName>
        <fullName evidence="3">Cytidyltransferase-like domain-containing protein</fullName>
    </recommendedName>
</protein>
<dbReference type="Proteomes" id="UP000067626">
    <property type="component" value="Chromosome"/>
</dbReference>
<dbReference type="OrthoDB" id="542521at2"/>
<dbReference type="Pfam" id="PF01467">
    <property type="entry name" value="CTP_transf_like"/>
    <property type="match status" value="1"/>
</dbReference>
<dbReference type="STRING" id="52.CMC5_074980"/>
<dbReference type="PANTHER" id="PTHR21342:SF0">
    <property type="entry name" value="BIFUNCTIONAL NMN ADENYLYLTRANSFERASE_NUDIX HYDROLASE"/>
    <property type="match status" value="1"/>
</dbReference>
<evidence type="ECO:0000256" key="1">
    <source>
        <dbReference type="ARBA" id="ARBA00022679"/>
    </source>
</evidence>
<feature type="domain" description="Cytidyltransferase-like" evidence="3">
    <location>
        <begin position="20"/>
        <end position="74"/>
    </location>
</feature>
<evidence type="ECO:0000256" key="2">
    <source>
        <dbReference type="ARBA" id="ARBA00022695"/>
    </source>
</evidence>
<organism evidence="4 5">
    <name type="scientific">Chondromyces crocatus</name>
    <dbReference type="NCBI Taxonomy" id="52"/>
    <lineage>
        <taxon>Bacteria</taxon>
        <taxon>Pseudomonadati</taxon>
        <taxon>Myxococcota</taxon>
        <taxon>Polyangia</taxon>
        <taxon>Polyangiales</taxon>
        <taxon>Polyangiaceae</taxon>
        <taxon>Chondromyces</taxon>
    </lineage>
</organism>
<dbReference type="AlphaFoldDB" id="A0A0K1ERI8"/>